<dbReference type="Gene3D" id="3.40.50.150">
    <property type="entry name" value="Vaccinia Virus protein VP39"/>
    <property type="match status" value="1"/>
</dbReference>
<dbReference type="AlphaFoldDB" id="A0A6C2TXZ5"/>
<dbReference type="Proteomes" id="UP000366872">
    <property type="component" value="Unassembled WGS sequence"/>
</dbReference>
<reference evidence="2 3" key="1">
    <citation type="submission" date="2019-04" db="EMBL/GenBank/DDBJ databases">
        <authorList>
            <person name="Van Vliet M D."/>
        </authorList>
    </citation>
    <scope>NUCLEOTIDE SEQUENCE [LARGE SCALE GENOMIC DNA]</scope>
    <source>
        <strain evidence="2 3">F1</strain>
    </source>
</reference>
<dbReference type="PANTHER" id="PTHR34203">
    <property type="entry name" value="METHYLTRANSFERASE, FKBM FAMILY PROTEIN"/>
    <property type="match status" value="1"/>
</dbReference>
<feature type="domain" description="Methyltransferase FkbM" evidence="1">
    <location>
        <begin position="86"/>
        <end position="223"/>
    </location>
</feature>
<gene>
    <name evidence="2" type="ORF">PDESU_00697</name>
</gene>
<dbReference type="SUPFAM" id="SSF53335">
    <property type="entry name" value="S-adenosyl-L-methionine-dependent methyltransferases"/>
    <property type="match status" value="1"/>
</dbReference>
<dbReference type="EMBL" id="CAAHFG010000001">
    <property type="protein sequence ID" value="VGO12146.1"/>
    <property type="molecule type" value="Genomic_DNA"/>
</dbReference>
<dbReference type="InterPro" id="IPR052514">
    <property type="entry name" value="SAM-dependent_MTase"/>
</dbReference>
<accession>A0A6C2TXZ5</accession>
<dbReference type="InterPro" id="IPR029063">
    <property type="entry name" value="SAM-dependent_MTases_sf"/>
</dbReference>
<keyword evidence="3" id="KW-1185">Reference proteome</keyword>
<protein>
    <recommendedName>
        <fullName evidence="1">Methyltransferase FkbM domain-containing protein</fullName>
    </recommendedName>
</protein>
<evidence type="ECO:0000259" key="1">
    <source>
        <dbReference type="Pfam" id="PF05050"/>
    </source>
</evidence>
<dbReference type="Pfam" id="PF05050">
    <property type="entry name" value="Methyltransf_21"/>
    <property type="match status" value="1"/>
</dbReference>
<dbReference type="NCBIfam" id="TIGR01444">
    <property type="entry name" value="fkbM_fam"/>
    <property type="match status" value="1"/>
</dbReference>
<name>A0A6C2TXZ5_PONDE</name>
<proteinExistence type="predicted"/>
<organism evidence="2 3">
    <name type="scientific">Pontiella desulfatans</name>
    <dbReference type="NCBI Taxonomy" id="2750659"/>
    <lineage>
        <taxon>Bacteria</taxon>
        <taxon>Pseudomonadati</taxon>
        <taxon>Kiritimatiellota</taxon>
        <taxon>Kiritimatiellia</taxon>
        <taxon>Kiritimatiellales</taxon>
        <taxon>Pontiellaceae</taxon>
        <taxon>Pontiella</taxon>
    </lineage>
</organism>
<dbReference type="InterPro" id="IPR006342">
    <property type="entry name" value="FkbM_mtfrase"/>
</dbReference>
<evidence type="ECO:0000313" key="3">
    <source>
        <dbReference type="Proteomes" id="UP000366872"/>
    </source>
</evidence>
<dbReference type="PANTHER" id="PTHR34203:SF15">
    <property type="entry name" value="SLL1173 PROTEIN"/>
    <property type="match status" value="1"/>
</dbReference>
<evidence type="ECO:0000313" key="2">
    <source>
        <dbReference type="EMBL" id="VGO12146.1"/>
    </source>
</evidence>
<sequence>MVLRLAYGFLAKAHRAVVLCRLLKFWEGMTFFFDEWAGRERIRNISINGVDLQVRSGSSDLDVVISSLVEDEYGHLDCPNPRIIVDAGANIGTSAISFARKYPHAKVFAIEPENGNYGLLVKNTESYGNVVPIKAAIWGAEGEKFIQNRATGAWGYTIADGVDGAESMGQATKCITMPHLMKEYGIETIDILKMDIEGGEKDVLENSSAWIDRVQVMTVELHDYICMGCDRAFYLATRSFNRFERHGEKVTAYREQ</sequence>